<name>A0A7W6KKT2_9HYPH</name>
<dbReference type="InterPro" id="IPR036291">
    <property type="entry name" value="NAD(P)-bd_dom_sf"/>
</dbReference>
<dbReference type="Proteomes" id="UP000530571">
    <property type="component" value="Unassembled WGS sequence"/>
</dbReference>
<dbReference type="InterPro" id="IPR008030">
    <property type="entry name" value="NmrA-like"/>
</dbReference>
<keyword evidence="3" id="KW-1185">Reference proteome</keyword>
<dbReference type="SUPFAM" id="SSF51735">
    <property type="entry name" value="NAD(P)-binding Rossmann-fold domains"/>
    <property type="match status" value="1"/>
</dbReference>
<dbReference type="InterPro" id="IPR051604">
    <property type="entry name" value="Ergot_Alk_Oxidoreductase"/>
</dbReference>
<dbReference type="AlphaFoldDB" id="A0A7W6KKT2"/>
<feature type="domain" description="NmrA-like" evidence="1">
    <location>
        <begin position="3"/>
        <end position="234"/>
    </location>
</feature>
<reference evidence="2 3" key="1">
    <citation type="submission" date="2020-08" db="EMBL/GenBank/DDBJ databases">
        <title>Genomic Encyclopedia of Type Strains, Phase IV (KMG-IV): sequencing the most valuable type-strain genomes for metagenomic binning, comparative biology and taxonomic classification.</title>
        <authorList>
            <person name="Goeker M."/>
        </authorList>
    </citation>
    <scope>NUCLEOTIDE SEQUENCE [LARGE SCALE GENOMIC DNA]</scope>
    <source>
        <strain evidence="2 3">DSM 28101</strain>
    </source>
</reference>
<gene>
    <name evidence="2" type="ORF">GGR30_001651</name>
</gene>
<evidence type="ECO:0000313" key="2">
    <source>
        <dbReference type="EMBL" id="MBB4121733.1"/>
    </source>
</evidence>
<accession>A0A7W6KKT2</accession>
<sequence>MHIVLGGTGQVGSAVARTLLRCGEAVTVVVRDAVKAAELRRADAEIAVVDIADAAGLHRVFRRGRRAFLLVPNGDPAGDADEEQRFLANAIIEALAGSRLEKVVAASTYGARPGERCGDLAVLYDFEEKLRALPLPAAINRAAYYMSNWCGMAGAALADGILPSFFPEDFAMPMVAPDDVGEAAARRLMGEVGDAATRYVEGPCAYTPKDVADVLADIAGKPVVVGVIPRAAWEETFARFGFSQTTARSYAGMTSAVLDGSMEVPAAPERGRTTLRDFLRRALGQPRVGAGETA</sequence>
<dbReference type="Gene3D" id="3.90.25.10">
    <property type="entry name" value="UDP-galactose 4-epimerase, domain 1"/>
    <property type="match status" value="1"/>
</dbReference>
<dbReference type="PANTHER" id="PTHR43162:SF1">
    <property type="entry name" value="PRESTALK A DIFFERENTIATION PROTEIN A"/>
    <property type="match status" value="1"/>
</dbReference>
<dbReference type="Gene3D" id="3.40.50.720">
    <property type="entry name" value="NAD(P)-binding Rossmann-like Domain"/>
    <property type="match status" value="1"/>
</dbReference>
<protein>
    <submittedName>
        <fullName evidence="2">Uncharacterized protein YbjT (DUF2867 family)</fullName>
    </submittedName>
</protein>
<dbReference type="EMBL" id="JACIDZ010000004">
    <property type="protein sequence ID" value="MBB4121733.1"/>
    <property type="molecule type" value="Genomic_DNA"/>
</dbReference>
<proteinExistence type="predicted"/>
<evidence type="ECO:0000313" key="3">
    <source>
        <dbReference type="Proteomes" id="UP000530571"/>
    </source>
</evidence>
<evidence type="ECO:0000259" key="1">
    <source>
        <dbReference type="Pfam" id="PF05368"/>
    </source>
</evidence>
<dbReference type="Pfam" id="PF05368">
    <property type="entry name" value="NmrA"/>
    <property type="match status" value="1"/>
</dbReference>
<dbReference type="RefSeq" id="WP_183484642.1">
    <property type="nucleotide sequence ID" value="NZ_JACIDZ010000004.1"/>
</dbReference>
<organism evidence="2 3">
    <name type="scientific">Martelella radicis</name>
    <dbReference type="NCBI Taxonomy" id="1397476"/>
    <lineage>
        <taxon>Bacteria</taxon>
        <taxon>Pseudomonadati</taxon>
        <taxon>Pseudomonadota</taxon>
        <taxon>Alphaproteobacteria</taxon>
        <taxon>Hyphomicrobiales</taxon>
        <taxon>Aurantimonadaceae</taxon>
        <taxon>Martelella</taxon>
    </lineage>
</organism>
<comment type="caution">
    <text evidence="2">The sequence shown here is derived from an EMBL/GenBank/DDBJ whole genome shotgun (WGS) entry which is preliminary data.</text>
</comment>
<dbReference type="PANTHER" id="PTHR43162">
    <property type="match status" value="1"/>
</dbReference>